<name>A0A9W7W761_9PEZI</name>
<comment type="caution">
    <text evidence="1">The sequence shown here is derived from an EMBL/GenBank/DDBJ whole genome shotgun (WGS) entry which is preliminary data.</text>
</comment>
<reference evidence="1 2" key="2">
    <citation type="journal article" date="2021" name="Curr. Genet.">
        <title>Genetic response to nitrogen starvation in the aggressive Eucalyptus foliar pathogen Teratosphaeria destructans.</title>
        <authorList>
            <person name="Havenga M."/>
            <person name="Wingfield B.D."/>
            <person name="Wingfield M.J."/>
            <person name="Dreyer L.L."/>
            <person name="Roets F."/>
            <person name="Aylward J."/>
        </authorList>
    </citation>
    <scope>NUCLEOTIDE SEQUENCE [LARGE SCALE GENOMIC DNA]</scope>
    <source>
        <strain evidence="1">CMW44962</strain>
    </source>
</reference>
<organism evidence="1 2">
    <name type="scientific">Teratosphaeria destructans</name>
    <dbReference type="NCBI Taxonomy" id="418781"/>
    <lineage>
        <taxon>Eukaryota</taxon>
        <taxon>Fungi</taxon>
        <taxon>Dikarya</taxon>
        <taxon>Ascomycota</taxon>
        <taxon>Pezizomycotina</taxon>
        <taxon>Dothideomycetes</taxon>
        <taxon>Dothideomycetidae</taxon>
        <taxon>Mycosphaerellales</taxon>
        <taxon>Teratosphaeriaceae</taxon>
        <taxon>Teratosphaeria</taxon>
    </lineage>
</organism>
<reference evidence="1 2" key="1">
    <citation type="journal article" date="2018" name="IMA Fungus">
        <title>IMA Genome-F 10: Nine draft genome sequences of Claviceps purpurea s.lat., including C. arundinis, C. humidiphila, and C. cf. spartinae, pseudomolecules for the pitch canker pathogen Fusarium circinatum, draft genome of Davidsoniella eucalypti, Grosmannia galeiformis, Quambalaria eucalypti, and Teratosphaeria destructans.</title>
        <authorList>
            <person name="Wingfield B.D."/>
            <person name="Liu M."/>
            <person name="Nguyen H.D."/>
            <person name="Lane F.A."/>
            <person name="Morgan S.W."/>
            <person name="De Vos L."/>
            <person name="Wilken P.M."/>
            <person name="Duong T.A."/>
            <person name="Aylward J."/>
            <person name="Coetzee M.P."/>
            <person name="Dadej K."/>
            <person name="De Beer Z.W."/>
            <person name="Findlay W."/>
            <person name="Havenga M."/>
            <person name="Kolarik M."/>
            <person name="Menzies J.G."/>
            <person name="Naidoo K."/>
            <person name="Pochopski O."/>
            <person name="Shoukouhi P."/>
            <person name="Santana Q.C."/>
            <person name="Seifert K.A."/>
            <person name="Soal N."/>
            <person name="Steenkamp E.T."/>
            <person name="Tatham C.T."/>
            <person name="van der Nest M.A."/>
            <person name="Wingfield M.J."/>
        </authorList>
    </citation>
    <scope>NUCLEOTIDE SEQUENCE [LARGE SCALE GENOMIC DNA]</scope>
    <source>
        <strain evidence="1">CMW44962</strain>
    </source>
</reference>
<evidence type="ECO:0000313" key="1">
    <source>
        <dbReference type="EMBL" id="KAH9845331.1"/>
    </source>
</evidence>
<gene>
    <name evidence="1" type="ORF">Tdes44962_MAKER06748</name>
</gene>
<accession>A0A9W7W761</accession>
<protein>
    <submittedName>
        <fullName evidence="1">Uncharacterized protein</fullName>
    </submittedName>
</protein>
<sequence>MPLEDTHGLSATDGLSEDEIQEVHREKLLCYNALSIATPLAPGTVCQLGVYTYQRQKRLQIEDAGSEQGKVLCRASGICKKSFDEIECHGFRVLARRRLHPPPSHRVHRVCNQSHENKVIAANNGGPSDLGGDLMIPERINDSLEVVLVPDWKLRVDVREIWLHHAFQNEQRWLGKRSSSAEALITFGVDEAVDPIVD</sequence>
<dbReference type="EMBL" id="RIBY02000102">
    <property type="protein sequence ID" value="KAH9845331.1"/>
    <property type="molecule type" value="Genomic_DNA"/>
</dbReference>
<keyword evidence="2" id="KW-1185">Reference proteome</keyword>
<dbReference type="AlphaFoldDB" id="A0A9W7W761"/>
<proteinExistence type="predicted"/>
<dbReference type="Proteomes" id="UP001138500">
    <property type="component" value="Unassembled WGS sequence"/>
</dbReference>
<evidence type="ECO:0000313" key="2">
    <source>
        <dbReference type="Proteomes" id="UP001138500"/>
    </source>
</evidence>